<proteinExistence type="predicted"/>
<feature type="region of interest" description="Disordered" evidence="5">
    <location>
        <begin position="914"/>
        <end position="966"/>
    </location>
</feature>
<dbReference type="PANTHER" id="PTHR10013">
    <property type="entry name" value="GENERAL VESICULAR TRANSPORT FACTOR P115"/>
    <property type="match status" value="1"/>
</dbReference>
<evidence type="ECO:0000259" key="7">
    <source>
        <dbReference type="Pfam" id="PF04871"/>
    </source>
</evidence>
<keyword evidence="3 4" id="KW-0175">Coiled coil</keyword>
<dbReference type="SUPFAM" id="SSF58104">
    <property type="entry name" value="Methyl-accepting chemotaxis protein (MCP) signaling domain"/>
    <property type="match status" value="1"/>
</dbReference>
<evidence type="ECO:0000256" key="2">
    <source>
        <dbReference type="ARBA" id="ARBA00023034"/>
    </source>
</evidence>
<dbReference type="SUPFAM" id="SSF48371">
    <property type="entry name" value="ARM repeat"/>
    <property type="match status" value="1"/>
</dbReference>
<dbReference type="Proteomes" id="UP000504637">
    <property type="component" value="Unplaced"/>
</dbReference>
<accession>A0A6J3LVQ8</accession>
<feature type="domain" description="Uso1/p115-like vesicle tethering protein C-terminal" evidence="7">
    <location>
        <begin position="885"/>
        <end position="1023"/>
    </location>
</feature>
<feature type="compositionally biased region" description="Basic and acidic residues" evidence="5">
    <location>
        <begin position="878"/>
        <end position="890"/>
    </location>
</feature>
<evidence type="ECO:0000256" key="1">
    <source>
        <dbReference type="ARBA" id="ARBA00004555"/>
    </source>
</evidence>
<evidence type="ECO:0000313" key="9">
    <source>
        <dbReference type="RefSeq" id="XP_033455743.1"/>
    </source>
</evidence>
<dbReference type="GO" id="GO:0048211">
    <property type="term" value="P:Golgi vesicle docking"/>
    <property type="evidence" value="ECO:0007669"/>
    <property type="project" value="TreeGrafter"/>
</dbReference>
<dbReference type="PANTHER" id="PTHR10013:SF0">
    <property type="entry name" value="GENERAL VESICULAR TRANSPORT FACTOR P115"/>
    <property type="match status" value="1"/>
</dbReference>
<dbReference type="InterPro" id="IPR016024">
    <property type="entry name" value="ARM-type_fold"/>
</dbReference>
<gene>
    <name evidence="9" type="ORF">K489DRAFT_384618</name>
</gene>
<dbReference type="GeneID" id="54363699"/>
<reference evidence="9" key="2">
    <citation type="submission" date="2020-04" db="EMBL/GenBank/DDBJ databases">
        <authorList>
            <consortium name="NCBI Genome Project"/>
        </authorList>
    </citation>
    <scope>NUCLEOTIDE SEQUENCE</scope>
    <source>
        <strain evidence="9">CBS 342.82</strain>
    </source>
</reference>
<dbReference type="Pfam" id="PF04871">
    <property type="entry name" value="Uso1_p115_C"/>
    <property type="match status" value="1"/>
</dbReference>
<feature type="region of interest" description="Disordered" evidence="5">
    <location>
        <begin position="873"/>
        <end position="898"/>
    </location>
</feature>
<dbReference type="AlphaFoldDB" id="A0A6J3LVQ8"/>
<feature type="domain" description="Vesicle tethering protein Uso1/P115-like head" evidence="6">
    <location>
        <begin position="359"/>
        <end position="679"/>
    </location>
</feature>
<dbReference type="InterPro" id="IPR024095">
    <property type="entry name" value="Vesicle_P115"/>
</dbReference>
<feature type="coiled-coil region" evidence="4">
    <location>
        <begin position="701"/>
        <end position="819"/>
    </location>
</feature>
<feature type="compositionally biased region" description="Basic and acidic residues" evidence="5">
    <location>
        <begin position="950"/>
        <end position="966"/>
    </location>
</feature>
<dbReference type="RefSeq" id="XP_033455743.1">
    <property type="nucleotide sequence ID" value="XM_033605899.1"/>
</dbReference>
<dbReference type="OrthoDB" id="198977at2759"/>
<dbReference type="GO" id="GO:0000139">
    <property type="term" value="C:Golgi membrane"/>
    <property type="evidence" value="ECO:0007669"/>
    <property type="project" value="InterPro"/>
</dbReference>
<feature type="region of interest" description="Disordered" evidence="5">
    <location>
        <begin position="1003"/>
        <end position="1031"/>
    </location>
</feature>
<reference evidence="9" key="3">
    <citation type="submission" date="2025-08" db="UniProtKB">
        <authorList>
            <consortium name="RefSeq"/>
        </authorList>
    </citation>
    <scope>IDENTIFICATION</scope>
    <source>
        <strain evidence="9">CBS 342.82</strain>
    </source>
</reference>
<evidence type="ECO:0000256" key="3">
    <source>
        <dbReference type="ARBA" id="ARBA00023054"/>
    </source>
</evidence>
<dbReference type="Pfam" id="PF04869">
    <property type="entry name" value="Uso1_p115_head"/>
    <property type="match status" value="1"/>
</dbReference>
<protein>
    <submittedName>
        <fullName evidence="9">Uncharacterized protein</fullName>
    </submittedName>
</protein>
<reference evidence="9" key="1">
    <citation type="submission" date="2020-01" db="EMBL/GenBank/DDBJ databases">
        <authorList>
            <consortium name="DOE Joint Genome Institute"/>
            <person name="Haridas S."/>
            <person name="Albert R."/>
            <person name="Binder M."/>
            <person name="Bloem J."/>
            <person name="Labutti K."/>
            <person name="Salamov A."/>
            <person name="Andreopoulos B."/>
            <person name="Baker S.E."/>
            <person name="Barry K."/>
            <person name="Bills G."/>
            <person name="Bluhm B.H."/>
            <person name="Cannon C."/>
            <person name="Castanera R."/>
            <person name="Culley D.E."/>
            <person name="Daum C."/>
            <person name="Ezra D."/>
            <person name="Gonzalez J.B."/>
            <person name="Henrissat B."/>
            <person name="Kuo A."/>
            <person name="Liang C."/>
            <person name="Lipzen A."/>
            <person name="Lutzoni F."/>
            <person name="Magnuson J."/>
            <person name="Mondo S."/>
            <person name="Nolan M."/>
            <person name="Ohm R."/>
            <person name="Pangilinan J."/>
            <person name="Park H.-J."/>
            <person name="Ramirez L."/>
            <person name="Alfaro M."/>
            <person name="Sun H."/>
            <person name="Tritt A."/>
            <person name="Yoshinaga Y."/>
            <person name="Zwiers L.-H."/>
            <person name="Turgeon B.G."/>
            <person name="Goodwin S.B."/>
            <person name="Spatafora J.W."/>
            <person name="Crous P.W."/>
            <person name="Grigoriev I.V."/>
        </authorList>
    </citation>
    <scope>NUCLEOTIDE SEQUENCE</scope>
    <source>
        <strain evidence="9">CBS 342.82</strain>
    </source>
</reference>
<organism evidence="9">
    <name type="scientific">Dissoconium aciculare CBS 342.82</name>
    <dbReference type="NCBI Taxonomy" id="1314786"/>
    <lineage>
        <taxon>Eukaryota</taxon>
        <taxon>Fungi</taxon>
        <taxon>Dikarya</taxon>
        <taxon>Ascomycota</taxon>
        <taxon>Pezizomycotina</taxon>
        <taxon>Dothideomycetes</taxon>
        <taxon>Dothideomycetidae</taxon>
        <taxon>Mycosphaerellales</taxon>
        <taxon>Dissoconiaceae</taxon>
        <taxon>Dissoconium</taxon>
    </lineage>
</organism>
<dbReference type="GO" id="GO:0005795">
    <property type="term" value="C:Golgi stack"/>
    <property type="evidence" value="ECO:0007669"/>
    <property type="project" value="TreeGrafter"/>
</dbReference>
<evidence type="ECO:0000256" key="5">
    <source>
        <dbReference type="SAM" id="MobiDB-lite"/>
    </source>
</evidence>
<dbReference type="GO" id="GO:0048280">
    <property type="term" value="P:vesicle fusion with Golgi apparatus"/>
    <property type="evidence" value="ECO:0007669"/>
    <property type="project" value="InterPro"/>
</dbReference>
<dbReference type="GO" id="GO:0012507">
    <property type="term" value="C:ER to Golgi transport vesicle membrane"/>
    <property type="evidence" value="ECO:0007669"/>
    <property type="project" value="TreeGrafter"/>
</dbReference>
<evidence type="ECO:0000313" key="8">
    <source>
        <dbReference type="Proteomes" id="UP000504637"/>
    </source>
</evidence>
<sequence length="1031" mass="112801">MLRTPPLQTATATIETLCGRLQSATLLEDRRAAILGLRSFAKQYPASVASGSLRELITTLKRDGLGEAITGKVSQDGTSQLGQEGGDVDTIRLILETFLMLFNPDASSPEAGDEIAFFMADEFSMRQDNVTLLLSLLNPTSPFADYYTRLYSVQLLSAISAARPERLQECILAAPLGVSRLVGVLDDVRDAVRNAGLLLLVELTTGANEDLRKIVAFEDVFGKVFTVIQSEGGLSEAGIVAQDCLTLLANLVRGSASNQTMFRESGCVKQLHQLLVATFPPDPAEAGLLAQNREKATWGTLQLMKLFFTAGESNTPPNQNMFYHAGIARLLCDISFSALVPPPIRASALETIALLIAGNPPLQEQFAGLQVVTLADEQQNAQIAQQAVRPDGGRPDAAATKTEKFKSEPRQSYIIEALLELCLAGNSADVGLRSAGRDVIQAYLSRHDLIKSHFLLRAIAGYDNRETAANVLTTMLQSPTTDVFALVLASTILQSLLSGNDPAKTALLGVKEGNEDEGEDVITAIQAMSSQLQSSLLQVPRDERCVTAYAGVLSVLLWDFPSGVNHFLAEGSSLVQTLIATVKAANAGVVVAGASAVLLGIVYEFSTKDSPIPRRTLAPLMQQKLGRANYLDALSGLRRDSAISNHQFDRETNNVAEMYLAFEYVDFFITEYARLRRAIDKDPGLEVLQGAADAGIDRDILDDLRQQVQTARDALAAGQQEAANETQKLEQSRNLASRDLQNANAELERLRKINQSLQQEHTKEVEKVHKQNEQKAQTLESQHQRAMVEVKQEAERRVHAALREQEARSAQKAQDLERKIAELGNSHRTEVREHKAAREQLETLSAKHTETSLREKDLAGRFEDLQQKFTAASQELQSARDRASRAESELSKASTEVTNQAEKIAEMTTQLNELQEEVKSRESELASERAGFADLEKELEVARSSAKKKSASETDSAKLLKLQKDLDTANEAEKNAKEELESMLLVLSDIESKRDAYKKKLKALGGEISDDDEDEEEDADEDGGDSEDDVD</sequence>
<dbReference type="InterPro" id="IPR006955">
    <property type="entry name" value="Uso1_p115_C"/>
</dbReference>
<dbReference type="InterPro" id="IPR006953">
    <property type="entry name" value="Vesicle_Uso1_P115_head"/>
</dbReference>
<dbReference type="GO" id="GO:0006888">
    <property type="term" value="P:endoplasmic reticulum to Golgi vesicle-mediated transport"/>
    <property type="evidence" value="ECO:0007669"/>
    <property type="project" value="TreeGrafter"/>
</dbReference>
<dbReference type="GO" id="GO:0005783">
    <property type="term" value="C:endoplasmic reticulum"/>
    <property type="evidence" value="ECO:0007669"/>
    <property type="project" value="TreeGrafter"/>
</dbReference>
<evidence type="ECO:0000256" key="4">
    <source>
        <dbReference type="SAM" id="Coils"/>
    </source>
</evidence>
<feature type="compositionally biased region" description="Acidic residues" evidence="5">
    <location>
        <begin position="1008"/>
        <end position="1031"/>
    </location>
</feature>
<dbReference type="Gene3D" id="1.25.10.10">
    <property type="entry name" value="Leucine-rich Repeat Variant"/>
    <property type="match status" value="1"/>
</dbReference>
<keyword evidence="8" id="KW-1185">Reference proteome</keyword>
<dbReference type="GO" id="GO:0006886">
    <property type="term" value="P:intracellular protein transport"/>
    <property type="evidence" value="ECO:0007669"/>
    <property type="project" value="InterPro"/>
</dbReference>
<comment type="subcellular location">
    <subcellularLocation>
        <location evidence="1">Golgi apparatus</location>
    </subcellularLocation>
</comment>
<keyword evidence="2" id="KW-0333">Golgi apparatus</keyword>
<name>A0A6J3LVQ8_9PEZI</name>
<dbReference type="InterPro" id="IPR011989">
    <property type="entry name" value="ARM-like"/>
</dbReference>
<evidence type="ECO:0000259" key="6">
    <source>
        <dbReference type="Pfam" id="PF04869"/>
    </source>
</evidence>
<feature type="compositionally biased region" description="Basic and acidic residues" evidence="5">
    <location>
        <begin position="916"/>
        <end position="927"/>
    </location>
</feature>